<accession>A0A0F8ZKS0</accession>
<protein>
    <submittedName>
        <fullName evidence="1">Uncharacterized protein</fullName>
    </submittedName>
</protein>
<proteinExistence type="predicted"/>
<comment type="caution">
    <text evidence="1">The sequence shown here is derived from an EMBL/GenBank/DDBJ whole genome shotgun (WGS) entry which is preliminary data.</text>
</comment>
<dbReference type="AlphaFoldDB" id="A0A0F8ZKS0"/>
<dbReference type="EMBL" id="LAZR01050754">
    <property type="protein sequence ID" value="KKK86640.1"/>
    <property type="molecule type" value="Genomic_DNA"/>
</dbReference>
<sequence>MSNKRPSFGAFASIAAAGAVT</sequence>
<gene>
    <name evidence="1" type="ORF">LCGC14_2761250</name>
</gene>
<evidence type="ECO:0000313" key="1">
    <source>
        <dbReference type="EMBL" id="KKK86640.1"/>
    </source>
</evidence>
<name>A0A0F8ZKS0_9ZZZZ</name>
<reference evidence="1" key="1">
    <citation type="journal article" date="2015" name="Nature">
        <title>Complex archaea that bridge the gap between prokaryotes and eukaryotes.</title>
        <authorList>
            <person name="Spang A."/>
            <person name="Saw J.H."/>
            <person name="Jorgensen S.L."/>
            <person name="Zaremba-Niedzwiedzka K."/>
            <person name="Martijn J."/>
            <person name="Lind A.E."/>
            <person name="van Eijk R."/>
            <person name="Schleper C."/>
            <person name="Guy L."/>
            <person name="Ettema T.J."/>
        </authorList>
    </citation>
    <scope>NUCLEOTIDE SEQUENCE</scope>
</reference>
<organism evidence="1">
    <name type="scientific">marine sediment metagenome</name>
    <dbReference type="NCBI Taxonomy" id="412755"/>
    <lineage>
        <taxon>unclassified sequences</taxon>
        <taxon>metagenomes</taxon>
        <taxon>ecological metagenomes</taxon>
    </lineage>
</organism>
<feature type="non-terminal residue" evidence="1">
    <location>
        <position position="21"/>
    </location>
</feature>